<reference evidence="1" key="2">
    <citation type="journal article" date="2021" name="PeerJ">
        <title>Extensive microbial diversity within the chicken gut microbiome revealed by metagenomics and culture.</title>
        <authorList>
            <person name="Gilroy R."/>
            <person name="Ravi A."/>
            <person name="Getino M."/>
            <person name="Pursley I."/>
            <person name="Horton D.L."/>
            <person name="Alikhan N.F."/>
            <person name="Baker D."/>
            <person name="Gharbi K."/>
            <person name="Hall N."/>
            <person name="Watson M."/>
            <person name="Adriaenssens E.M."/>
            <person name="Foster-Nyarko E."/>
            <person name="Jarju S."/>
            <person name="Secka A."/>
            <person name="Antonio M."/>
            <person name="Oren A."/>
            <person name="Chaudhuri R.R."/>
            <person name="La Ragione R."/>
            <person name="Hildebrand F."/>
            <person name="Pallen M.J."/>
        </authorList>
    </citation>
    <scope>NUCLEOTIDE SEQUENCE</scope>
    <source>
        <strain evidence="1">B2-22910</strain>
    </source>
</reference>
<dbReference type="CDD" id="cd13121">
    <property type="entry name" value="BF2867_like_C"/>
    <property type="match status" value="1"/>
</dbReference>
<evidence type="ECO:0000313" key="1">
    <source>
        <dbReference type="EMBL" id="MBO8470913.1"/>
    </source>
</evidence>
<comment type="caution">
    <text evidence="1">The sequence shown here is derived from an EMBL/GenBank/DDBJ whole genome shotgun (WGS) entry which is preliminary data.</text>
</comment>
<organism evidence="1 2">
    <name type="scientific">Candidatus Cryptobacteroides faecavium</name>
    <dbReference type="NCBI Taxonomy" id="2840762"/>
    <lineage>
        <taxon>Bacteria</taxon>
        <taxon>Pseudomonadati</taxon>
        <taxon>Bacteroidota</taxon>
        <taxon>Bacteroidia</taxon>
        <taxon>Bacteroidales</taxon>
        <taxon>Candidatus Cryptobacteroides</taxon>
    </lineage>
</organism>
<protein>
    <submittedName>
        <fullName evidence="1">Fimbrillin family protein</fullName>
    </submittedName>
</protein>
<dbReference type="AlphaFoldDB" id="A0A9D9NEU3"/>
<dbReference type="Gene3D" id="2.60.40.2630">
    <property type="match status" value="1"/>
</dbReference>
<dbReference type="PROSITE" id="PS51257">
    <property type="entry name" value="PROKAR_LIPOPROTEIN"/>
    <property type="match status" value="1"/>
</dbReference>
<proteinExistence type="predicted"/>
<dbReference type="InterPro" id="IPR025049">
    <property type="entry name" value="Mfa-like_1"/>
</dbReference>
<sequence>MKIKYIIIGLVALAFISGCSKSRTEAQHAVDDEAWVNDESLPVPVTFSAPGVEIESKALITVTATTEDMHFGVYGLATTYDEPSSSHNPAWWDDQPDTKLMENVKAVGGSEFKFKQDDWSNDLTVYYPMGSEKTFSFYAYYPYGNAEYSGNCFSVTYDLREVPDVMWAESHAVALDAQYGTEDRLGFNAAYIRRVKRSTGGEDKLPKLDFTHKLAALQFNAVTSDGSESSNYTITGLELVDISQTATLVIASNGNYSGATQAGEVRGGAWGPIPLLNSEGLSEFEVVPNATGNEIGTMVIVPVAAGTAMKANVSIKLGDQEPNTQEVTFSAPSGGFKAGYRYVINVKVLSGEEVSIFATSVKEWNDNTPAIDIDEPIG</sequence>
<evidence type="ECO:0000313" key="2">
    <source>
        <dbReference type="Proteomes" id="UP000823603"/>
    </source>
</evidence>
<dbReference type="Gene3D" id="2.60.40.2620">
    <property type="entry name" value="Fimbrillin-like"/>
    <property type="match status" value="1"/>
</dbReference>
<dbReference type="Proteomes" id="UP000823603">
    <property type="component" value="Unassembled WGS sequence"/>
</dbReference>
<name>A0A9D9NEU3_9BACT</name>
<reference evidence="1" key="1">
    <citation type="submission" date="2020-10" db="EMBL/GenBank/DDBJ databases">
        <authorList>
            <person name="Gilroy R."/>
        </authorList>
    </citation>
    <scope>NUCLEOTIDE SEQUENCE</scope>
    <source>
        <strain evidence="1">B2-22910</strain>
    </source>
</reference>
<dbReference type="InterPro" id="IPR042278">
    <property type="entry name" value="Mfa-like_1_N"/>
</dbReference>
<accession>A0A9D9NEU3</accession>
<dbReference type="Pfam" id="PF13149">
    <property type="entry name" value="Mfa_like_1"/>
    <property type="match status" value="1"/>
</dbReference>
<gene>
    <name evidence="1" type="ORF">IAB82_03850</name>
</gene>
<dbReference type="CDD" id="cd13120">
    <property type="entry name" value="BF2867_like_N"/>
    <property type="match status" value="1"/>
</dbReference>
<dbReference type="EMBL" id="JADIMB010000057">
    <property type="protein sequence ID" value="MBO8470913.1"/>
    <property type="molecule type" value="Genomic_DNA"/>
</dbReference>